<keyword evidence="2" id="KW-1185">Reference proteome</keyword>
<proteinExistence type="predicted"/>
<dbReference type="Proteomes" id="UP000032900">
    <property type="component" value="Unassembled WGS sequence"/>
</dbReference>
<dbReference type="AlphaFoldDB" id="A0A0E9M2Y1"/>
<sequence length="51" mass="5741">MIKYIVYESKSISEAVAEKINKAEGVQLKADGVFLEPDGDEKNLQCKPSYY</sequence>
<dbReference type="EMBL" id="BAZW01000068">
    <property type="protein sequence ID" value="GAO31894.1"/>
    <property type="molecule type" value="Genomic_DNA"/>
</dbReference>
<accession>A0A0E9M2Y1</accession>
<name>A0A0E9M2Y1_9BACT</name>
<evidence type="ECO:0000313" key="2">
    <source>
        <dbReference type="Proteomes" id="UP000032900"/>
    </source>
</evidence>
<dbReference type="STRING" id="1236989.JCM15548_14306"/>
<protein>
    <submittedName>
        <fullName evidence="1">Uncharacterized protein</fullName>
    </submittedName>
</protein>
<organism evidence="1 2">
    <name type="scientific">Geofilum rubicundum JCM 15548</name>
    <dbReference type="NCBI Taxonomy" id="1236989"/>
    <lineage>
        <taxon>Bacteria</taxon>
        <taxon>Pseudomonadati</taxon>
        <taxon>Bacteroidota</taxon>
        <taxon>Bacteroidia</taxon>
        <taxon>Marinilabiliales</taxon>
        <taxon>Marinilabiliaceae</taxon>
        <taxon>Geofilum</taxon>
    </lineage>
</organism>
<reference evidence="1 2" key="1">
    <citation type="journal article" date="2015" name="Microbes Environ.">
        <title>Distribution and evolution of nitrogen fixation genes in the phylum bacteroidetes.</title>
        <authorList>
            <person name="Inoue J."/>
            <person name="Oshima K."/>
            <person name="Suda W."/>
            <person name="Sakamoto M."/>
            <person name="Iino T."/>
            <person name="Noda S."/>
            <person name="Hongoh Y."/>
            <person name="Hattori M."/>
            <person name="Ohkuma M."/>
        </authorList>
    </citation>
    <scope>NUCLEOTIDE SEQUENCE [LARGE SCALE GENOMIC DNA]</scope>
    <source>
        <strain evidence="1">JCM 15548</strain>
    </source>
</reference>
<comment type="caution">
    <text evidence="1">The sequence shown here is derived from an EMBL/GenBank/DDBJ whole genome shotgun (WGS) entry which is preliminary data.</text>
</comment>
<gene>
    <name evidence="1" type="ORF">JCM15548_14306</name>
</gene>
<evidence type="ECO:0000313" key="1">
    <source>
        <dbReference type="EMBL" id="GAO31894.1"/>
    </source>
</evidence>